<proteinExistence type="predicted"/>
<organism evidence="2 3">
    <name type="scientific">Marinomonas arenicola</name>
    <dbReference type="NCBI Taxonomy" id="569601"/>
    <lineage>
        <taxon>Bacteria</taxon>
        <taxon>Pseudomonadati</taxon>
        <taxon>Pseudomonadota</taxon>
        <taxon>Gammaproteobacteria</taxon>
        <taxon>Oceanospirillales</taxon>
        <taxon>Oceanospirillaceae</taxon>
        <taxon>Marinomonas</taxon>
    </lineage>
</organism>
<evidence type="ECO:0000259" key="1">
    <source>
        <dbReference type="PROSITE" id="PS51833"/>
    </source>
</evidence>
<dbReference type="InterPro" id="IPR035919">
    <property type="entry name" value="EAL_sf"/>
</dbReference>
<gene>
    <name evidence="2" type="ORF">V6242_15265</name>
</gene>
<dbReference type="PROSITE" id="PS51833">
    <property type="entry name" value="HDOD"/>
    <property type="match status" value="1"/>
</dbReference>
<dbReference type="InterPro" id="IPR014408">
    <property type="entry name" value="dGMP_Pdiesterase_EAL/HD-GYP"/>
</dbReference>
<dbReference type="Pfam" id="PF08668">
    <property type="entry name" value="HDOD"/>
    <property type="match status" value="1"/>
</dbReference>
<keyword evidence="3" id="KW-1185">Reference proteome</keyword>
<dbReference type="Gene3D" id="1.10.3210.10">
    <property type="entry name" value="Hypothetical protein af1432"/>
    <property type="match status" value="1"/>
</dbReference>
<evidence type="ECO:0000313" key="3">
    <source>
        <dbReference type="Proteomes" id="UP001379949"/>
    </source>
</evidence>
<sequence>MLALLSPQIFLLYIGTHVTKIIVSAQWQFSVNWVQIKKVIFQRSEVKDMDTSLDKTHHQVVLARQPIVNTSLAPMGYELLYRKNSDALYAEVIDEVGATAQVVAASLLELGMLNLVGDKKAFINFPRAYLLNPNGVPIDPNVVVIEVLENAQFDPVLLAALRRWKKAGYTIALDDFVFDIKLVPFIELADYIKLDIMALGRDAFHRQVEALRGFKVEIIAEKVETWEEYQFCRLLDIKYLQGYFFEKPELMASKSSRVNSMTLLRLMAAMLNSSEMDVAELERLIGQDAGLVHKLLRFLNSPVTGLMASVDSLRLAITLIGMEKLKSLVNLLLMSEMTGDRHVLLQSIMIRAKHAELLARRRAYDNEDKYFLAGMLSMIDVCVGIRLDKALSELPLPHEFINAIVHRSGRVGQTLNQVEQYRRDHAVESSEQNELYETYLDAIKWSDGFISCV</sequence>
<dbReference type="InterPro" id="IPR001633">
    <property type="entry name" value="EAL_dom"/>
</dbReference>
<accession>A0ABU9G7P5</accession>
<evidence type="ECO:0000313" key="2">
    <source>
        <dbReference type="EMBL" id="MEL0614513.1"/>
    </source>
</evidence>
<dbReference type="SMART" id="SM00052">
    <property type="entry name" value="EAL"/>
    <property type="match status" value="1"/>
</dbReference>
<dbReference type="Pfam" id="PF00563">
    <property type="entry name" value="EAL"/>
    <property type="match status" value="1"/>
</dbReference>
<protein>
    <submittedName>
        <fullName evidence="2">HDOD domain-containing protein</fullName>
    </submittedName>
</protein>
<dbReference type="InterPro" id="IPR052340">
    <property type="entry name" value="RNase_Y/CdgJ"/>
</dbReference>
<name>A0ABU9G7P5_9GAMM</name>
<dbReference type="SUPFAM" id="SSF109604">
    <property type="entry name" value="HD-domain/PDEase-like"/>
    <property type="match status" value="1"/>
</dbReference>
<dbReference type="PANTHER" id="PTHR33525">
    <property type="match status" value="1"/>
</dbReference>
<dbReference type="PANTHER" id="PTHR33525:SF4">
    <property type="entry name" value="CYCLIC DI-GMP PHOSPHODIESTERASE CDGJ"/>
    <property type="match status" value="1"/>
</dbReference>
<dbReference type="InterPro" id="IPR013976">
    <property type="entry name" value="HDOD"/>
</dbReference>
<comment type="caution">
    <text evidence="2">The sequence shown here is derived from an EMBL/GenBank/DDBJ whole genome shotgun (WGS) entry which is preliminary data.</text>
</comment>
<dbReference type="RefSeq" id="WP_341567960.1">
    <property type="nucleotide sequence ID" value="NZ_JBAKAR010000016.1"/>
</dbReference>
<reference evidence="2 3" key="1">
    <citation type="submission" date="2024-02" db="EMBL/GenBank/DDBJ databases">
        <title>Bacteria isolated from the canopy kelp, Nereocystis luetkeana.</title>
        <authorList>
            <person name="Pfister C.A."/>
            <person name="Younker I.T."/>
            <person name="Light S.H."/>
        </authorList>
    </citation>
    <scope>NUCLEOTIDE SEQUENCE [LARGE SCALE GENOMIC DNA]</scope>
    <source>
        <strain evidence="2 3">TI.4.07</strain>
    </source>
</reference>
<dbReference type="PIRSF" id="PIRSF003180">
    <property type="entry name" value="DiGMPpdiest_YuxH"/>
    <property type="match status" value="1"/>
</dbReference>
<dbReference type="EMBL" id="JBAKAR010000016">
    <property type="protein sequence ID" value="MEL0614513.1"/>
    <property type="molecule type" value="Genomic_DNA"/>
</dbReference>
<dbReference type="Proteomes" id="UP001379949">
    <property type="component" value="Unassembled WGS sequence"/>
</dbReference>
<feature type="domain" description="HDOD" evidence="1">
    <location>
        <begin position="256"/>
        <end position="449"/>
    </location>
</feature>
<dbReference type="Gene3D" id="3.20.20.450">
    <property type="entry name" value="EAL domain"/>
    <property type="match status" value="1"/>
</dbReference>
<dbReference type="SUPFAM" id="SSF141868">
    <property type="entry name" value="EAL domain-like"/>
    <property type="match status" value="1"/>
</dbReference>